<dbReference type="Pfam" id="PF04542">
    <property type="entry name" value="Sigma70_r2"/>
    <property type="match status" value="1"/>
</dbReference>
<sequence length="177" mass="20092">MKACSPSSGMCGRDKVAALYQEHHAWLRSWLGYRLHSWGRCVAEDLAHDIFVRMLAAHRLDQMIERPRAYLAVAAKGVLVSWLRRQSLERAWLETLQALPPAMHPSPERQALALETLHGIDAALDTLRPCIKRVFLMAVLGGMKQRDIAHAMDIAIPTVKRYMRQAYVACLHLMPDD</sequence>
<dbReference type="GO" id="GO:0006352">
    <property type="term" value="P:DNA-templated transcription initiation"/>
    <property type="evidence" value="ECO:0007669"/>
    <property type="project" value="InterPro"/>
</dbReference>
<dbReference type="Gene3D" id="1.10.10.10">
    <property type="entry name" value="Winged helix-like DNA-binding domain superfamily/Winged helix DNA-binding domain"/>
    <property type="match status" value="1"/>
</dbReference>
<dbReference type="InterPro" id="IPR036388">
    <property type="entry name" value="WH-like_DNA-bd_sf"/>
</dbReference>
<dbReference type="InterPro" id="IPR013249">
    <property type="entry name" value="RNA_pol_sigma70_r4_t2"/>
</dbReference>
<gene>
    <name evidence="7" type="ORF">BN112_1611</name>
</gene>
<accession>A0A0C6P272</accession>
<dbReference type="GeneID" id="93204240"/>
<dbReference type="HOGENOM" id="CLU_047691_12_1_4"/>
<reference evidence="7 8" key="1">
    <citation type="journal article" date="2012" name="BMC Genomics">
        <title>Comparative genomics of the classical Bordetella subspecies: the evolution and exchange of virulence-associated diversity amongst closely related pathogens.</title>
        <authorList>
            <person name="Park J."/>
            <person name="Zhang Y."/>
            <person name="Buboltz A.M."/>
            <person name="Zhang X."/>
            <person name="Schuster S.C."/>
            <person name="Ahuja U."/>
            <person name="Liu M."/>
            <person name="Miller J.F."/>
            <person name="Sebaihia M."/>
            <person name="Bentley S.D."/>
            <person name="Parkhill J."/>
            <person name="Harvill E.T."/>
        </authorList>
    </citation>
    <scope>NUCLEOTIDE SEQUENCE [LARGE SCALE GENOMIC DNA]</scope>
    <source>
        <strain evidence="7 8">253</strain>
    </source>
</reference>
<evidence type="ECO:0000256" key="2">
    <source>
        <dbReference type="ARBA" id="ARBA00023015"/>
    </source>
</evidence>
<dbReference type="NCBIfam" id="TIGR02937">
    <property type="entry name" value="sigma70-ECF"/>
    <property type="match status" value="1"/>
</dbReference>
<dbReference type="InterPro" id="IPR013324">
    <property type="entry name" value="RNA_pol_sigma_r3/r4-like"/>
</dbReference>
<keyword evidence="3" id="KW-0731">Sigma factor</keyword>
<dbReference type="RefSeq" id="WP_010926327.1">
    <property type="nucleotide sequence ID" value="NC_019382.1"/>
</dbReference>
<dbReference type="AlphaFoldDB" id="A0A0C6P272"/>
<evidence type="ECO:0000313" key="8">
    <source>
        <dbReference type="Proteomes" id="UP000007564"/>
    </source>
</evidence>
<protein>
    <submittedName>
        <fullName evidence="7">Putative sigma-70 factor, ECF subfamily</fullName>
    </submittedName>
</protein>
<keyword evidence="2" id="KW-0805">Transcription regulation</keyword>
<dbReference type="SUPFAM" id="SSF88659">
    <property type="entry name" value="Sigma3 and sigma4 domains of RNA polymerase sigma factors"/>
    <property type="match status" value="1"/>
</dbReference>
<dbReference type="SUPFAM" id="SSF88946">
    <property type="entry name" value="Sigma2 domain of RNA polymerase sigma factors"/>
    <property type="match status" value="1"/>
</dbReference>
<organism evidence="7 8">
    <name type="scientific">Bordetella bronchiseptica 253</name>
    <dbReference type="NCBI Taxonomy" id="568707"/>
    <lineage>
        <taxon>Bacteria</taxon>
        <taxon>Pseudomonadati</taxon>
        <taxon>Pseudomonadota</taxon>
        <taxon>Betaproteobacteria</taxon>
        <taxon>Burkholderiales</taxon>
        <taxon>Alcaligenaceae</taxon>
        <taxon>Bordetella</taxon>
    </lineage>
</organism>
<feature type="domain" description="RNA polymerase sigma factor 70 region 4 type 2" evidence="6">
    <location>
        <begin position="120"/>
        <end position="170"/>
    </location>
</feature>
<dbReference type="GO" id="GO:0003677">
    <property type="term" value="F:DNA binding"/>
    <property type="evidence" value="ECO:0007669"/>
    <property type="project" value="InterPro"/>
</dbReference>
<dbReference type="Pfam" id="PF08281">
    <property type="entry name" value="Sigma70_r4_2"/>
    <property type="match status" value="1"/>
</dbReference>
<evidence type="ECO:0000256" key="1">
    <source>
        <dbReference type="ARBA" id="ARBA00010641"/>
    </source>
</evidence>
<dbReference type="InterPro" id="IPR039425">
    <property type="entry name" value="RNA_pol_sigma-70-like"/>
</dbReference>
<dbReference type="GO" id="GO:0016987">
    <property type="term" value="F:sigma factor activity"/>
    <property type="evidence" value="ECO:0007669"/>
    <property type="project" value="UniProtKB-KW"/>
</dbReference>
<dbReference type="InterPro" id="IPR007627">
    <property type="entry name" value="RNA_pol_sigma70_r2"/>
</dbReference>
<dbReference type="KEGG" id="bbh:BN112_1611"/>
<dbReference type="Proteomes" id="UP000007564">
    <property type="component" value="Chromosome"/>
</dbReference>
<dbReference type="InterPro" id="IPR013325">
    <property type="entry name" value="RNA_pol_sigma_r2"/>
</dbReference>
<evidence type="ECO:0000259" key="5">
    <source>
        <dbReference type="Pfam" id="PF04542"/>
    </source>
</evidence>
<name>A0A0C6P272_BORBO</name>
<dbReference type="InterPro" id="IPR014284">
    <property type="entry name" value="RNA_pol_sigma-70_dom"/>
</dbReference>
<dbReference type="PANTHER" id="PTHR43133">
    <property type="entry name" value="RNA POLYMERASE ECF-TYPE SIGMA FACTO"/>
    <property type="match status" value="1"/>
</dbReference>
<dbReference type="OrthoDB" id="8536462at2"/>
<keyword evidence="4" id="KW-0804">Transcription</keyword>
<evidence type="ECO:0000259" key="6">
    <source>
        <dbReference type="Pfam" id="PF08281"/>
    </source>
</evidence>
<dbReference type="PANTHER" id="PTHR43133:SF63">
    <property type="entry name" value="RNA POLYMERASE SIGMA FACTOR FECI-RELATED"/>
    <property type="match status" value="1"/>
</dbReference>
<proteinExistence type="inferred from homology"/>
<dbReference type="NCBIfam" id="NF009181">
    <property type="entry name" value="PRK12529.1"/>
    <property type="match status" value="1"/>
</dbReference>
<evidence type="ECO:0000256" key="4">
    <source>
        <dbReference type="ARBA" id="ARBA00023163"/>
    </source>
</evidence>
<comment type="similarity">
    <text evidence="1">Belongs to the sigma-70 factor family. ECF subfamily.</text>
</comment>
<evidence type="ECO:0000256" key="3">
    <source>
        <dbReference type="ARBA" id="ARBA00023082"/>
    </source>
</evidence>
<dbReference type="EMBL" id="HE965806">
    <property type="protein sequence ID" value="CCJ53528.1"/>
    <property type="molecule type" value="Genomic_DNA"/>
</dbReference>
<evidence type="ECO:0000313" key="7">
    <source>
        <dbReference type="EMBL" id="CCJ53528.1"/>
    </source>
</evidence>
<feature type="domain" description="RNA polymerase sigma-70 region 2" evidence="5">
    <location>
        <begin position="19"/>
        <end position="87"/>
    </location>
</feature>
<dbReference type="Gene3D" id="1.10.1740.10">
    <property type="match status" value="1"/>
</dbReference>